<dbReference type="Gene3D" id="3.30.70.360">
    <property type="match status" value="1"/>
</dbReference>
<dbReference type="EMBL" id="LR743507">
    <property type="protein sequence ID" value="CAA2103305.1"/>
    <property type="molecule type" value="Genomic_DNA"/>
</dbReference>
<reference evidence="8" key="1">
    <citation type="submission" date="2019-12" db="EMBL/GenBank/DDBJ databases">
        <authorList>
            <person name="Cremers G."/>
        </authorList>
    </citation>
    <scope>NUCLEOTIDE SEQUENCE</scope>
    <source>
        <strain evidence="8">Vvax</strain>
    </source>
</reference>
<keyword evidence="8" id="KW-0121">Carboxypeptidase</keyword>
<dbReference type="InterPro" id="IPR036264">
    <property type="entry name" value="Bact_exopeptidase_dim_dom"/>
</dbReference>
<evidence type="ECO:0000259" key="7">
    <source>
        <dbReference type="Pfam" id="PF07687"/>
    </source>
</evidence>
<feature type="active site" evidence="5">
    <location>
        <position position="130"/>
    </location>
</feature>
<dbReference type="InterPro" id="IPR017150">
    <property type="entry name" value="Pept_M20_glutamate_carboxypep"/>
</dbReference>
<evidence type="ECO:0000313" key="8">
    <source>
        <dbReference type="EMBL" id="CAA2103305.1"/>
    </source>
</evidence>
<keyword evidence="3 8" id="KW-0378">Hydrolase</keyword>
<dbReference type="InterPro" id="IPR050072">
    <property type="entry name" value="Peptidase_M20A"/>
</dbReference>
<keyword evidence="6" id="KW-0732">Signal</keyword>
<dbReference type="CDD" id="cd03885">
    <property type="entry name" value="M20_CPDG2"/>
    <property type="match status" value="1"/>
</dbReference>
<dbReference type="PROSITE" id="PS00759">
    <property type="entry name" value="ARGE_DAPE_CPG2_2"/>
    <property type="match status" value="1"/>
</dbReference>
<evidence type="ECO:0000256" key="1">
    <source>
        <dbReference type="ARBA" id="ARBA00001947"/>
    </source>
</evidence>
<dbReference type="SUPFAM" id="SSF53187">
    <property type="entry name" value="Zn-dependent exopeptidases"/>
    <property type="match status" value="1"/>
</dbReference>
<dbReference type="AlphaFoldDB" id="A0A679IWH7"/>
<gene>
    <name evidence="8" type="primary">cpg2_3</name>
    <name evidence="8" type="ORF">VVAX_02194</name>
</gene>
<dbReference type="PIRSF" id="PIRSF037238">
    <property type="entry name" value="Carboxypeptidase_G2"/>
    <property type="match status" value="1"/>
</dbReference>
<keyword evidence="4" id="KW-0862">Zinc</keyword>
<evidence type="ECO:0000256" key="3">
    <source>
        <dbReference type="ARBA" id="ARBA00022801"/>
    </source>
</evidence>
<feature type="active site" description="Proton acceptor" evidence="5">
    <location>
        <position position="191"/>
    </location>
</feature>
<dbReference type="NCBIfam" id="NF004788">
    <property type="entry name" value="PRK06133.1"/>
    <property type="match status" value="1"/>
</dbReference>
<evidence type="ECO:0000256" key="4">
    <source>
        <dbReference type="ARBA" id="ARBA00022833"/>
    </source>
</evidence>
<feature type="signal peptide" evidence="6">
    <location>
        <begin position="1"/>
        <end position="42"/>
    </location>
</feature>
<dbReference type="InterPro" id="IPR002933">
    <property type="entry name" value="Peptidase_M20"/>
</dbReference>
<dbReference type="GO" id="GO:0046872">
    <property type="term" value="F:metal ion binding"/>
    <property type="evidence" value="ECO:0007669"/>
    <property type="project" value="UniProtKB-KW"/>
</dbReference>
<feature type="domain" description="Peptidase M20 dimerisation" evidence="7">
    <location>
        <begin position="232"/>
        <end position="327"/>
    </location>
</feature>
<proteinExistence type="predicted"/>
<dbReference type="Gene3D" id="3.40.630.10">
    <property type="entry name" value="Zn peptidases"/>
    <property type="match status" value="1"/>
</dbReference>
<dbReference type="InterPro" id="IPR011650">
    <property type="entry name" value="Peptidase_M20_dimer"/>
</dbReference>
<protein>
    <submittedName>
        <fullName evidence="8">Carboxypeptidase G2</fullName>
        <ecNumber evidence="8">3.4.17.11</ecNumber>
    </submittedName>
</protein>
<comment type="cofactor">
    <cofactor evidence="1">
        <name>Zn(2+)</name>
        <dbReference type="ChEBI" id="CHEBI:29105"/>
    </cofactor>
</comment>
<sequence>MLAAVIHFEPGHTMTMHASFFTLRSIAMACGLALGAAAAAHAAPDARLLAAAEKAQPAVIENLKEMVLIESGSLNVDGLMKMADIVEGGLKSVGFKTERRKATAGAGADIVVGTLKGTGKRRIMLQGHMDTVYPGGILASQPYKVDGNRIYGPGIADDKGGLAVILASLKILADAGWRDYDTLTVVMNPDEEVGSVGSGELIATLADQHDTVLSFEPTAAKAVVKGESLLLGAAGIATATLEVKGRASHAGAAPELGRNALYELSYQMLQTRDLPKDIPGVTLNWTVARAAGPLNQITEKAQAMGDVRITQPGAEMKLEAALKAKIAAGKLIPDTETSVKVEVGRPAFVAGEKGRALAEKAQAIYKEIDRDLALAPMTGGGTDAGFAGRSGKATVVESFGLAGFGYHARDEYIEVDSIVPRLYLVTRLLTEIGKN</sequence>
<keyword evidence="2" id="KW-0479">Metal-binding</keyword>
<name>A0A679IWH7_VARPD</name>
<keyword evidence="8" id="KW-0645">Protease</keyword>
<dbReference type="GO" id="GO:0004180">
    <property type="term" value="F:carboxypeptidase activity"/>
    <property type="evidence" value="ECO:0007669"/>
    <property type="project" value="UniProtKB-KW"/>
</dbReference>
<dbReference type="PANTHER" id="PTHR43808:SF10">
    <property type="entry name" value="BLL3749 PROTEIN"/>
    <property type="match status" value="1"/>
</dbReference>
<dbReference type="Pfam" id="PF01546">
    <property type="entry name" value="Peptidase_M20"/>
    <property type="match status" value="1"/>
</dbReference>
<evidence type="ECO:0000256" key="2">
    <source>
        <dbReference type="ARBA" id="ARBA00022723"/>
    </source>
</evidence>
<dbReference type="Pfam" id="PF07687">
    <property type="entry name" value="M20_dimer"/>
    <property type="match status" value="1"/>
</dbReference>
<evidence type="ECO:0000256" key="6">
    <source>
        <dbReference type="SAM" id="SignalP"/>
    </source>
</evidence>
<accession>A0A679IWH7</accession>
<organism evidence="8">
    <name type="scientific">Variovorax paradoxus</name>
    <dbReference type="NCBI Taxonomy" id="34073"/>
    <lineage>
        <taxon>Bacteria</taxon>
        <taxon>Pseudomonadati</taxon>
        <taxon>Pseudomonadota</taxon>
        <taxon>Betaproteobacteria</taxon>
        <taxon>Burkholderiales</taxon>
        <taxon>Comamonadaceae</taxon>
        <taxon>Variovorax</taxon>
    </lineage>
</organism>
<dbReference type="SUPFAM" id="SSF55031">
    <property type="entry name" value="Bacterial exopeptidase dimerisation domain"/>
    <property type="match status" value="1"/>
</dbReference>
<dbReference type="EC" id="3.4.17.11" evidence="8"/>
<evidence type="ECO:0000256" key="5">
    <source>
        <dbReference type="PIRSR" id="PIRSR037238-1"/>
    </source>
</evidence>
<feature type="chain" id="PRO_5025675756" evidence="6">
    <location>
        <begin position="43"/>
        <end position="435"/>
    </location>
</feature>
<dbReference type="InterPro" id="IPR001261">
    <property type="entry name" value="ArgE/DapE_CS"/>
</dbReference>
<dbReference type="PANTHER" id="PTHR43808">
    <property type="entry name" value="ACETYLORNITHINE DEACETYLASE"/>
    <property type="match status" value="1"/>
</dbReference>